<feature type="transmembrane region" description="Helical" evidence="1">
    <location>
        <begin position="12"/>
        <end position="40"/>
    </location>
</feature>
<accession>A0ABR2BJI5</accession>
<protein>
    <submittedName>
        <fullName evidence="2">Uncharacterized protein</fullName>
    </submittedName>
</protein>
<reference evidence="2 3" key="1">
    <citation type="journal article" date="2024" name="G3 (Bethesda)">
        <title>Genome assembly of Hibiscus sabdariffa L. provides insights into metabolisms of medicinal natural products.</title>
        <authorList>
            <person name="Kim T."/>
        </authorList>
    </citation>
    <scope>NUCLEOTIDE SEQUENCE [LARGE SCALE GENOMIC DNA]</scope>
    <source>
        <strain evidence="2">TK-2024</strain>
        <tissue evidence="2">Old leaves</tissue>
    </source>
</reference>
<dbReference type="Proteomes" id="UP001472677">
    <property type="component" value="Unassembled WGS sequence"/>
</dbReference>
<name>A0ABR2BJI5_9ROSI</name>
<evidence type="ECO:0000313" key="3">
    <source>
        <dbReference type="Proteomes" id="UP001472677"/>
    </source>
</evidence>
<organism evidence="2 3">
    <name type="scientific">Hibiscus sabdariffa</name>
    <name type="common">roselle</name>
    <dbReference type="NCBI Taxonomy" id="183260"/>
    <lineage>
        <taxon>Eukaryota</taxon>
        <taxon>Viridiplantae</taxon>
        <taxon>Streptophyta</taxon>
        <taxon>Embryophyta</taxon>
        <taxon>Tracheophyta</taxon>
        <taxon>Spermatophyta</taxon>
        <taxon>Magnoliopsida</taxon>
        <taxon>eudicotyledons</taxon>
        <taxon>Gunneridae</taxon>
        <taxon>Pentapetalae</taxon>
        <taxon>rosids</taxon>
        <taxon>malvids</taxon>
        <taxon>Malvales</taxon>
        <taxon>Malvaceae</taxon>
        <taxon>Malvoideae</taxon>
        <taxon>Hibiscus</taxon>
    </lineage>
</organism>
<keyword evidence="1" id="KW-0812">Transmembrane</keyword>
<evidence type="ECO:0000313" key="2">
    <source>
        <dbReference type="EMBL" id="KAK8507302.1"/>
    </source>
</evidence>
<keyword evidence="3" id="KW-1185">Reference proteome</keyword>
<gene>
    <name evidence="2" type="ORF">V6N12_008643</name>
</gene>
<comment type="caution">
    <text evidence="2">The sequence shown here is derived from an EMBL/GenBank/DDBJ whole genome shotgun (WGS) entry which is preliminary data.</text>
</comment>
<keyword evidence="1" id="KW-1133">Transmembrane helix</keyword>
<evidence type="ECO:0000256" key="1">
    <source>
        <dbReference type="SAM" id="Phobius"/>
    </source>
</evidence>
<proteinExistence type="predicted"/>
<dbReference type="EMBL" id="JBBPBM010000109">
    <property type="protein sequence ID" value="KAK8507302.1"/>
    <property type="molecule type" value="Genomic_DNA"/>
</dbReference>
<keyword evidence="1" id="KW-0472">Membrane</keyword>
<sequence>MIGVLHPLQAEFWGILIAGVVVVVAVVVVAGVAVVVVAAAAGAGAEAGPLDDEEKRFSILVSTPLNVGAAATDTGPATATTFGNEGVNLASESSDTALTDVIGAAEDSS</sequence>